<sequence>MSTEMVPEGQDQAETTNSVTDQVVADQDENMDKTVLDVEVDATNAKAKGKGKAKAKAKGKGKGDAEANKAKAKGENSLPQKYTSAVEMVETKEVQEMLERIDSEIRGATLGYALMTVMDEDDMGREPKMERQMVNLCNIDDSFMRSFIKGVEENGLRNKIVENALDVGIVKVDVNLDSLQPMKTGLYTNRVKWQEEATESTSVLYNGNHRFTYMRYQSGARKVYMQREKAKEELRKNPPSGDMISGLKTVIADAETAIIRDGVWLVRFLDLGKQHEIDWRILARDCANDIFAQADCPCSI</sequence>
<accession>A0A8I2YCD1</accession>
<dbReference type="OrthoDB" id="2692192at2759"/>
<organism evidence="2 3">
    <name type="scientific">Boletus reticuloceps</name>
    <dbReference type="NCBI Taxonomy" id="495285"/>
    <lineage>
        <taxon>Eukaryota</taxon>
        <taxon>Fungi</taxon>
        <taxon>Dikarya</taxon>
        <taxon>Basidiomycota</taxon>
        <taxon>Agaricomycotina</taxon>
        <taxon>Agaricomycetes</taxon>
        <taxon>Agaricomycetidae</taxon>
        <taxon>Boletales</taxon>
        <taxon>Boletineae</taxon>
        <taxon>Boletaceae</taxon>
        <taxon>Boletoideae</taxon>
        <taxon>Boletus</taxon>
    </lineage>
</organism>
<dbReference type="Proteomes" id="UP000683000">
    <property type="component" value="Unassembled WGS sequence"/>
</dbReference>
<comment type="caution">
    <text evidence="2">The sequence shown here is derived from an EMBL/GenBank/DDBJ whole genome shotgun (WGS) entry which is preliminary data.</text>
</comment>
<reference evidence="2" key="1">
    <citation type="submission" date="2021-03" db="EMBL/GenBank/DDBJ databases">
        <title>Evolutionary innovations through gain and loss of genes in the ectomycorrhizal Boletales.</title>
        <authorList>
            <person name="Wu G."/>
            <person name="Miyauchi S."/>
            <person name="Morin E."/>
            <person name="Yang Z.-L."/>
            <person name="Xu J."/>
            <person name="Martin F.M."/>
        </authorList>
    </citation>
    <scope>NUCLEOTIDE SEQUENCE</scope>
    <source>
        <strain evidence="2">BR01</strain>
    </source>
</reference>
<feature type="region of interest" description="Disordered" evidence="1">
    <location>
        <begin position="1"/>
        <end position="31"/>
    </location>
</feature>
<keyword evidence="3" id="KW-1185">Reference proteome</keyword>
<dbReference type="AlphaFoldDB" id="A0A8I2YCD1"/>
<gene>
    <name evidence="2" type="ORF">JVT61DRAFT_15524</name>
</gene>
<name>A0A8I2YCD1_9AGAM</name>
<evidence type="ECO:0000256" key="1">
    <source>
        <dbReference type="SAM" id="MobiDB-lite"/>
    </source>
</evidence>
<feature type="region of interest" description="Disordered" evidence="1">
    <location>
        <begin position="43"/>
        <end position="79"/>
    </location>
</feature>
<dbReference type="EMBL" id="JAGFBS010000093">
    <property type="protein sequence ID" value="KAG6369277.1"/>
    <property type="molecule type" value="Genomic_DNA"/>
</dbReference>
<feature type="compositionally biased region" description="Basic and acidic residues" evidence="1">
    <location>
        <begin position="61"/>
        <end position="74"/>
    </location>
</feature>
<evidence type="ECO:0000313" key="3">
    <source>
        <dbReference type="Proteomes" id="UP000683000"/>
    </source>
</evidence>
<feature type="compositionally biased region" description="Polar residues" evidence="1">
    <location>
        <begin position="12"/>
        <end position="21"/>
    </location>
</feature>
<evidence type="ECO:0000313" key="2">
    <source>
        <dbReference type="EMBL" id="KAG6369277.1"/>
    </source>
</evidence>
<protein>
    <submittedName>
        <fullName evidence="2">Uncharacterized protein</fullName>
    </submittedName>
</protein>
<feature type="compositionally biased region" description="Basic residues" evidence="1">
    <location>
        <begin position="47"/>
        <end position="60"/>
    </location>
</feature>
<proteinExistence type="predicted"/>